<dbReference type="EMBL" id="UINC01166087">
    <property type="protein sequence ID" value="SVD67851.1"/>
    <property type="molecule type" value="Genomic_DNA"/>
</dbReference>
<feature type="transmembrane region" description="Helical" evidence="1">
    <location>
        <begin position="17"/>
        <end position="37"/>
    </location>
</feature>
<sequence length="162" mass="18822">MNKNVLAITNMGNLNNFLQVIGVLGVIGSLIFVGIELRQSQKIALARTQQERNNSAYNVINTLTAANIDWQSIVLENNLDYQFSKELIARRNTYHLSWFMFENDFFQYSQGLVDESVWNAKLKAFERWYNTCDLRLLYKSRSKYMPAAFTALIESFPDKCKK</sequence>
<evidence type="ECO:0000256" key="1">
    <source>
        <dbReference type="SAM" id="Phobius"/>
    </source>
</evidence>
<gene>
    <name evidence="2" type="ORF">METZ01_LOCUS420705</name>
</gene>
<dbReference type="AlphaFoldDB" id="A0A382XBY5"/>
<keyword evidence="1" id="KW-1133">Transmembrane helix</keyword>
<keyword evidence="1" id="KW-0812">Transmembrane</keyword>
<protein>
    <recommendedName>
        <fullName evidence="3">DUF4760 domain-containing protein</fullName>
    </recommendedName>
</protein>
<reference evidence="2" key="1">
    <citation type="submission" date="2018-05" db="EMBL/GenBank/DDBJ databases">
        <authorList>
            <person name="Lanie J.A."/>
            <person name="Ng W.-L."/>
            <person name="Kazmierczak K.M."/>
            <person name="Andrzejewski T.M."/>
            <person name="Davidsen T.M."/>
            <person name="Wayne K.J."/>
            <person name="Tettelin H."/>
            <person name="Glass J.I."/>
            <person name="Rusch D."/>
            <person name="Podicherti R."/>
            <person name="Tsui H.-C.T."/>
            <person name="Winkler M.E."/>
        </authorList>
    </citation>
    <scope>NUCLEOTIDE SEQUENCE</scope>
</reference>
<organism evidence="2">
    <name type="scientific">marine metagenome</name>
    <dbReference type="NCBI Taxonomy" id="408172"/>
    <lineage>
        <taxon>unclassified sequences</taxon>
        <taxon>metagenomes</taxon>
        <taxon>ecological metagenomes</taxon>
    </lineage>
</organism>
<accession>A0A382XBY5</accession>
<evidence type="ECO:0008006" key="3">
    <source>
        <dbReference type="Google" id="ProtNLM"/>
    </source>
</evidence>
<keyword evidence="1" id="KW-0472">Membrane</keyword>
<evidence type="ECO:0000313" key="2">
    <source>
        <dbReference type="EMBL" id="SVD67851.1"/>
    </source>
</evidence>
<proteinExistence type="predicted"/>
<name>A0A382XBY5_9ZZZZ</name>